<organism evidence="1 2">
    <name type="scientific">Stieleria maiorica</name>
    <dbReference type="NCBI Taxonomy" id="2795974"/>
    <lineage>
        <taxon>Bacteria</taxon>
        <taxon>Pseudomonadati</taxon>
        <taxon>Planctomycetota</taxon>
        <taxon>Planctomycetia</taxon>
        <taxon>Pirellulales</taxon>
        <taxon>Pirellulaceae</taxon>
        <taxon>Stieleria</taxon>
    </lineage>
</organism>
<protein>
    <recommendedName>
        <fullName evidence="3">Prenyltransferase and squalene oxidase repeat protein</fullName>
    </recommendedName>
</protein>
<dbReference type="KEGG" id="smam:Mal15_59870"/>
<evidence type="ECO:0000313" key="2">
    <source>
        <dbReference type="Proteomes" id="UP000321353"/>
    </source>
</evidence>
<dbReference type="RefSeq" id="WP_147870921.1">
    <property type="nucleotide sequence ID" value="NZ_CP036264.1"/>
</dbReference>
<proteinExistence type="predicted"/>
<reference evidence="1 2" key="1">
    <citation type="submission" date="2019-02" db="EMBL/GenBank/DDBJ databases">
        <title>Planctomycetal bacteria perform biofilm scaping via a novel small molecule.</title>
        <authorList>
            <person name="Jeske O."/>
            <person name="Boedeker C."/>
            <person name="Wiegand S."/>
            <person name="Breitling P."/>
            <person name="Kallscheuer N."/>
            <person name="Jogler M."/>
            <person name="Rohde M."/>
            <person name="Petersen J."/>
            <person name="Medema M.H."/>
            <person name="Surup F."/>
            <person name="Jogler C."/>
        </authorList>
    </citation>
    <scope>NUCLEOTIDE SEQUENCE [LARGE SCALE GENOMIC DNA]</scope>
    <source>
        <strain evidence="1 2">Mal15</strain>
    </source>
</reference>
<gene>
    <name evidence="1" type="ORF">Mal15_59870</name>
</gene>
<keyword evidence="2" id="KW-1185">Reference proteome</keyword>
<evidence type="ECO:0000313" key="1">
    <source>
        <dbReference type="EMBL" id="QEG01906.1"/>
    </source>
</evidence>
<evidence type="ECO:0008006" key="3">
    <source>
        <dbReference type="Google" id="ProtNLM"/>
    </source>
</evidence>
<dbReference type="Proteomes" id="UP000321353">
    <property type="component" value="Chromosome"/>
</dbReference>
<dbReference type="EMBL" id="CP036264">
    <property type="protein sequence ID" value="QEG01906.1"/>
    <property type="molecule type" value="Genomic_DNA"/>
</dbReference>
<name>A0A5B9MQ89_9BACT</name>
<sequence length="377" mass="41797">MTGCEKSSEQTASIERHAQAHPVDHPAAQLPRQSGAPVDVPVRWHLHPRQIDIQKYRSVLERCSIDENGTIPDLLHLAPLCRDRNEVAFGNFIQALLHHSRYLTFFPRASVNSPPYLIATGYGARFSDRTWSPSDQEMNTREAHAGQTLAVLSNIGLDTSTPITTSTGPMTLQDVVNDSIATFSMQEEPYWVVHALAAYLPPAKSWTNQFGEVFTFDQIANHLMVAKNGRQYSGPCGGTHALQLLTTLLAVDEQSDILAPTTTVEIRHFLGTASRLLERSQDSDGAWHPNWSGDGAGASRYAEPEAHGVWITGHHLEWQVRVEKELRVNDKQLADAARYVVEYLDTIPDSLLNSEPCLLTHGINAIRVALEIEDDAT</sequence>
<dbReference type="AlphaFoldDB" id="A0A5B9MQ89"/>
<accession>A0A5B9MQ89</accession>